<dbReference type="RefSeq" id="WP_055653034.1">
    <property type="nucleotide sequence ID" value="NZ_CABIXC010000001.1"/>
</dbReference>
<dbReference type="GO" id="GO:0003916">
    <property type="term" value="F:DNA topoisomerase activity"/>
    <property type="evidence" value="ECO:0007669"/>
    <property type="project" value="InterPro"/>
</dbReference>
<dbReference type="GO" id="GO:0006260">
    <property type="term" value="P:DNA replication"/>
    <property type="evidence" value="ECO:0007669"/>
    <property type="project" value="InterPro"/>
</dbReference>
<dbReference type="InterPro" id="IPR027417">
    <property type="entry name" value="P-loop_NTPase"/>
</dbReference>
<dbReference type="Pfam" id="PF01719">
    <property type="entry name" value="Rep_OBD"/>
    <property type="match status" value="1"/>
</dbReference>
<dbReference type="Proteomes" id="UP000095651">
    <property type="component" value="Unassembled WGS sequence"/>
</dbReference>
<dbReference type="GO" id="GO:0003677">
    <property type="term" value="F:DNA binding"/>
    <property type="evidence" value="ECO:0007669"/>
    <property type="project" value="InterPro"/>
</dbReference>
<evidence type="ECO:0000313" key="3">
    <source>
        <dbReference type="Proteomes" id="UP000095651"/>
    </source>
</evidence>
<reference evidence="2 3" key="1">
    <citation type="submission" date="2015-09" db="EMBL/GenBank/DDBJ databases">
        <authorList>
            <consortium name="Pathogen Informatics"/>
        </authorList>
    </citation>
    <scope>NUCLEOTIDE SEQUENCE [LARGE SCALE GENOMIC DNA]</scope>
    <source>
        <strain evidence="2 3">2789STDY5608850</strain>
    </source>
</reference>
<evidence type="ECO:0000259" key="1">
    <source>
        <dbReference type="Pfam" id="PF01719"/>
    </source>
</evidence>
<accession>A0A173YFZ9</accession>
<dbReference type="SUPFAM" id="SSF52540">
    <property type="entry name" value="P-loop containing nucleoside triphosphate hydrolases"/>
    <property type="match status" value="1"/>
</dbReference>
<dbReference type="Gene3D" id="3.40.1310.30">
    <property type="match status" value="1"/>
</dbReference>
<dbReference type="Gene3D" id="3.40.50.300">
    <property type="entry name" value="P-loop containing nucleotide triphosphate hydrolases"/>
    <property type="match status" value="1"/>
</dbReference>
<feature type="domain" description="Plasmid replication protein origin binding" evidence="1">
    <location>
        <begin position="37"/>
        <end position="124"/>
    </location>
</feature>
<name>A0A173YFZ9_9FIRM</name>
<dbReference type="EMBL" id="CYZE01000001">
    <property type="protein sequence ID" value="CUN62864.1"/>
    <property type="molecule type" value="Genomic_DNA"/>
</dbReference>
<organism evidence="2 3">
    <name type="scientific">Hungatella hathewayi</name>
    <dbReference type="NCBI Taxonomy" id="154046"/>
    <lineage>
        <taxon>Bacteria</taxon>
        <taxon>Bacillati</taxon>
        <taxon>Bacillota</taxon>
        <taxon>Clostridia</taxon>
        <taxon>Lachnospirales</taxon>
        <taxon>Lachnospiraceae</taxon>
        <taxon>Hungatella</taxon>
    </lineage>
</organism>
<proteinExistence type="predicted"/>
<sequence length="439" mass="51177">MSEKTVTTPTLCEVQTQIPFLPKEKMLSIIAEHTTAGHIKEWAYILHDKDIKEDGTPKEPHWHIELRLTRGRRLTDIASWFGLPTSCIQTSKSGRYEPMLQYLIHENSSEKYQYAESEVVANFNYSERMQVIRDIQAKKNAKIDGDKRISEIVELIANGTIREFNIDEFVTVREYDKYRSHIKNALEYRSIILEKQNTRNMEVIYIYGKGGTGKSSFAEAIAKERGFSFKRSASERDPLATYKGQDSFALDDVRGNTFEFQDWQGVLDNFQDRPGSSRFHDKHFTECKLLFITTTDSAEDFWKEMSAKRPNEDSHQFFRRIKTVIHMTGDEILCKRYDEETHSFGKEHIMENDTYSRFDVHSETDEEQKEKLAHSLGVDKSRLKQKIKVEKPEGVIGEPIPFETVYPTIPKDIIEQVKHDPWKYLKAHPEHKAVPLNQL</sequence>
<dbReference type="GO" id="GO:0005727">
    <property type="term" value="C:extrachromosomal circular DNA"/>
    <property type="evidence" value="ECO:0007669"/>
    <property type="project" value="InterPro"/>
</dbReference>
<evidence type="ECO:0000313" key="2">
    <source>
        <dbReference type="EMBL" id="CUN62864.1"/>
    </source>
</evidence>
<dbReference type="AlphaFoldDB" id="A0A173YFZ9"/>
<gene>
    <name evidence="2" type="ORF">ERS852407_00745</name>
</gene>
<protein>
    <submittedName>
        <fullName evidence="2">Plasmid replication protein</fullName>
    </submittedName>
</protein>
<dbReference type="InterPro" id="IPR002631">
    <property type="entry name" value="Plasmid_rep_OBD"/>
</dbReference>